<name>A0A9N8YX59_9GLOM</name>
<protein>
    <submittedName>
        <fullName evidence="1">14401_t:CDS:1</fullName>
    </submittedName>
</protein>
<dbReference type="AlphaFoldDB" id="A0A9N8YX59"/>
<evidence type="ECO:0000313" key="1">
    <source>
        <dbReference type="EMBL" id="CAG8458311.1"/>
    </source>
</evidence>
<dbReference type="Proteomes" id="UP000789396">
    <property type="component" value="Unassembled WGS sequence"/>
</dbReference>
<proteinExistence type="predicted"/>
<accession>A0A9N8YX59</accession>
<comment type="caution">
    <text evidence="1">The sequence shown here is derived from an EMBL/GenBank/DDBJ whole genome shotgun (WGS) entry which is preliminary data.</text>
</comment>
<reference evidence="1" key="1">
    <citation type="submission" date="2021-06" db="EMBL/GenBank/DDBJ databases">
        <authorList>
            <person name="Kallberg Y."/>
            <person name="Tangrot J."/>
            <person name="Rosling A."/>
        </authorList>
    </citation>
    <scope>NUCLEOTIDE SEQUENCE</scope>
    <source>
        <strain evidence="1">IN212</strain>
    </source>
</reference>
<evidence type="ECO:0000313" key="2">
    <source>
        <dbReference type="Proteomes" id="UP000789396"/>
    </source>
</evidence>
<gene>
    <name evidence="1" type="ORF">RFULGI_LOCUS567</name>
</gene>
<organism evidence="1 2">
    <name type="scientific">Racocetra fulgida</name>
    <dbReference type="NCBI Taxonomy" id="60492"/>
    <lineage>
        <taxon>Eukaryota</taxon>
        <taxon>Fungi</taxon>
        <taxon>Fungi incertae sedis</taxon>
        <taxon>Mucoromycota</taxon>
        <taxon>Glomeromycotina</taxon>
        <taxon>Glomeromycetes</taxon>
        <taxon>Diversisporales</taxon>
        <taxon>Gigasporaceae</taxon>
        <taxon>Racocetra</taxon>
    </lineage>
</organism>
<sequence>MWNVDIDYGETGETGVKWSYQFTNNGKFDYEVHRKSIQIDEPHYGHFYLMNNVKGFRINIRQELGFIEHKERKFVSKMFKRPVLVMQYPKLVHDLEISFKMIENFNDNFKKLAQKDVYTGPCLTLDHNNDSQQENNAEFNRKFEAFISAK</sequence>
<keyword evidence="2" id="KW-1185">Reference proteome</keyword>
<feature type="non-terminal residue" evidence="1">
    <location>
        <position position="150"/>
    </location>
</feature>
<dbReference type="EMBL" id="CAJVPZ010000237">
    <property type="protein sequence ID" value="CAG8458311.1"/>
    <property type="molecule type" value="Genomic_DNA"/>
</dbReference>